<dbReference type="GeneID" id="29988055"/>
<name>A0A2P4ZES4_9HYPO</name>
<proteinExistence type="predicted"/>
<keyword evidence="1" id="KW-0732">Signal</keyword>
<evidence type="ECO:0000313" key="2">
    <source>
        <dbReference type="EMBL" id="PON22792.1"/>
    </source>
</evidence>
<evidence type="ECO:0000313" key="3">
    <source>
        <dbReference type="Proteomes" id="UP000054821"/>
    </source>
</evidence>
<gene>
    <name evidence="2" type="ORF">TGAM01_v208272</name>
</gene>
<protein>
    <submittedName>
        <fullName evidence="2">Uncharacterized protein</fullName>
    </submittedName>
</protein>
<dbReference type="EMBL" id="JPDN02000034">
    <property type="protein sequence ID" value="PON22792.1"/>
    <property type="molecule type" value="Genomic_DNA"/>
</dbReference>
<dbReference type="Proteomes" id="UP000054821">
    <property type="component" value="Unassembled WGS sequence"/>
</dbReference>
<feature type="signal peptide" evidence="1">
    <location>
        <begin position="1"/>
        <end position="19"/>
    </location>
</feature>
<organism evidence="2 3">
    <name type="scientific">Trichoderma gamsii</name>
    <dbReference type="NCBI Taxonomy" id="398673"/>
    <lineage>
        <taxon>Eukaryota</taxon>
        <taxon>Fungi</taxon>
        <taxon>Dikarya</taxon>
        <taxon>Ascomycota</taxon>
        <taxon>Pezizomycotina</taxon>
        <taxon>Sordariomycetes</taxon>
        <taxon>Hypocreomycetidae</taxon>
        <taxon>Hypocreales</taxon>
        <taxon>Hypocreaceae</taxon>
        <taxon>Trichoderma</taxon>
    </lineage>
</organism>
<evidence type="ECO:0000256" key="1">
    <source>
        <dbReference type="SAM" id="SignalP"/>
    </source>
</evidence>
<comment type="caution">
    <text evidence="2">The sequence shown here is derived from an EMBL/GenBank/DDBJ whole genome shotgun (WGS) entry which is preliminary data.</text>
</comment>
<feature type="chain" id="PRO_5015176268" evidence="1">
    <location>
        <begin position="20"/>
        <end position="119"/>
    </location>
</feature>
<keyword evidence="3" id="KW-1185">Reference proteome</keyword>
<dbReference type="AlphaFoldDB" id="A0A2P4ZES4"/>
<sequence length="119" mass="12895">MKSSSFLLNIAALCGAANAFWGQMAAEPKHEDEGGVYQWVHLTDYNTGSKYSTQLPGGFDGCAAPFACYPVFREDSGGSYNFHSKVWRSTDGCHHIDFQGGLDAHEGWCCGSLPCDFSA</sequence>
<dbReference type="RefSeq" id="XP_018658877.1">
    <property type="nucleotide sequence ID" value="XM_018807972.1"/>
</dbReference>
<reference evidence="2 3" key="1">
    <citation type="journal article" date="2016" name="Genome Announc.">
        <title>Draft Whole-Genome Sequence of Trichoderma gamsii T6085, a Promising Biocontrol Agent of Fusarium Head Blight on Wheat.</title>
        <authorList>
            <person name="Baroncelli R."/>
            <person name="Zapparata A."/>
            <person name="Piaggeschi G."/>
            <person name="Sarrocco S."/>
            <person name="Vannacci G."/>
        </authorList>
    </citation>
    <scope>NUCLEOTIDE SEQUENCE [LARGE SCALE GENOMIC DNA]</scope>
    <source>
        <strain evidence="2 3">T6085</strain>
    </source>
</reference>
<accession>A0A2P4ZES4</accession>